<evidence type="ECO:0000256" key="1">
    <source>
        <dbReference type="SAM" id="Phobius"/>
    </source>
</evidence>
<keyword evidence="1" id="KW-0812">Transmembrane</keyword>
<organism evidence="2 3">
    <name type="scientific">Corynebacterium ureicelerivorans</name>
    <dbReference type="NCBI Taxonomy" id="401472"/>
    <lineage>
        <taxon>Bacteria</taxon>
        <taxon>Bacillati</taxon>
        <taxon>Actinomycetota</taxon>
        <taxon>Actinomycetes</taxon>
        <taxon>Mycobacteriales</taxon>
        <taxon>Corynebacteriaceae</taxon>
        <taxon>Corynebacterium</taxon>
    </lineage>
</organism>
<evidence type="ECO:0000313" key="2">
    <source>
        <dbReference type="EMBL" id="AIL96098.1"/>
    </source>
</evidence>
<feature type="transmembrane region" description="Helical" evidence="1">
    <location>
        <begin position="33"/>
        <end position="54"/>
    </location>
</feature>
<feature type="transmembrane region" description="Helical" evidence="1">
    <location>
        <begin position="84"/>
        <end position="104"/>
    </location>
</feature>
<feature type="transmembrane region" description="Helical" evidence="1">
    <location>
        <begin position="113"/>
        <end position="130"/>
    </location>
</feature>
<dbReference type="KEGG" id="cuv:CUREI_01100"/>
<dbReference type="HOGENOM" id="CLU_133685_1_0_11"/>
<sequence length="173" mass="19164">MAGMFPTMVSDPDDRNRRYTGEVGSQWPRPLQIGYYLCLIAAVLMFVIAFLTMVNGVPDRLPDSWMIEGADEELIDTFARNLRVYTWGSIILGSLITSCCAYLSKGSKVARRWLAGFIGLAVFLQLASFFVGVAGWAALVVVGLLVFALFFMFRPAANAYVDKRSGDVWEGVE</sequence>
<dbReference type="EMBL" id="CP009215">
    <property type="protein sequence ID" value="AIL96098.1"/>
    <property type="molecule type" value="Genomic_DNA"/>
</dbReference>
<keyword evidence="1" id="KW-1133">Transmembrane helix</keyword>
<accession>A0A077HGH1</accession>
<name>A0A077HGH1_9CORY</name>
<dbReference type="OrthoDB" id="4426696at2"/>
<keyword evidence="1" id="KW-0472">Membrane</keyword>
<dbReference type="Proteomes" id="UP000028939">
    <property type="component" value="Chromosome"/>
</dbReference>
<dbReference type="AlphaFoldDB" id="A0A077HGH1"/>
<gene>
    <name evidence="2" type="ORF">CUREI_01100</name>
</gene>
<evidence type="ECO:0008006" key="4">
    <source>
        <dbReference type="Google" id="ProtNLM"/>
    </source>
</evidence>
<keyword evidence="3" id="KW-1185">Reference proteome</keyword>
<reference evidence="2 3" key="1">
    <citation type="submission" date="2014-08" db="EMBL/GenBank/DDBJ databases">
        <title>Complete genome sequence of Corynebacterium ureicelerivorans DSM 45051, a lipophilic and urea-splitting isolate from a blood culture of a septicaemia patient.</title>
        <authorList>
            <person name="Tippelt A."/>
            <person name="Albersmeier A."/>
            <person name="Brinkrolf K."/>
            <person name="Ruckert C."/>
            <person name="Tauch A."/>
        </authorList>
    </citation>
    <scope>NUCLEOTIDE SEQUENCE [LARGE SCALE GENOMIC DNA]</scope>
    <source>
        <strain evidence="2 3">IMMIB RIV-2301</strain>
    </source>
</reference>
<protein>
    <recommendedName>
        <fullName evidence="4">Tellurium resistance protein TerC</fullName>
    </recommendedName>
</protein>
<feature type="transmembrane region" description="Helical" evidence="1">
    <location>
        <begin position="136"/>
        <end position="153"/>
    </location>
</feature>
<proteinExistence type="predicted"/>
<evidence type="ECO:0000313" key="3">
    <source>
        <dbReference type="Proteomes" id="UP000028939"/>
    </source>
</evidence>